<proteinExistence type="predicted"/>
<organism evidence="1 2">
    <name type="scientific">Dreissena polymorpha</name>
    <name type="common">Zebra mussel</name>
    <name type="synonym">Mytilus polymorpha</name>
    <dbReference type="NCBI Taxonomy" id="45954"/>
    <lineage>
        <taxon>Eukaryota</taxon>
        <taxon>Metazoa</taxon>
        <taxon>Spiralia</taxon>
        <taxon>Lophotrochozoa</taxon>
        <taxon>Mollusca</taxon>
        <taxon>Bivalvia</taxon>
        <taxon>Autobranchia</taxon>
        <taxon>Heteroconchia</taxon>
        <taxon>Euheterodonta</taxon>
        <taxon>Imparidentia</taxon>
        <taxon>Neoheterodontei</taxon>
        <taxon>Myida</taxon>
        <taxon>Dreissenoidea</taxon>
        <taxon>Dreissenidae</taxon>
        <taxon>Dreissena</taxon>
    </lineage>
</organism>
<reference evidence="1" key="2">
    <citation type="submission" date="2020-11" db="EMBL/GenBank/DDBJ databases">
        <authorList>
            <person name="McCartney M.A."/>
            <person name="Auch B."/>
            <person name="Kono T."/>
            <person name="Mallez S."/>
            <person name="Becker A."/>
            <person name="Gohl D.M."/>
            <person name="Silverstein K.A.T."/>
            <person name="Koren S."/>
            <person name="Bechman K.B."/>
            <person name="Herman A."/>
            <person name="Abrahante J.E."/>
            <person name="Garbe J."/>
        </authorList>
    </citation>
    <scope>NUCLEOTIDE SEQUENCE</scope>
    <source>
        <strain evidence="1">Duluth1</strain>
        <tissue evidence="1">Whole animal</tissue>
    </source>
</reference>
<dbReference type="EMBL" id="JAIWYP010000011">
    <property type="protein sequence ID" value="KAH3738591.1"/>
    <property type="molecule type" value="Genomic_DNA"/>
</dbReference>
<dbReference type="Proteomes" id="UP000828390">
    <property type="component" value="Unassembled WGS sequence"/>
</dbReference>
<keyword evidence="2" id="KW-1185">Reference proteome</keyword>
<dbReference type="AlphaFoldDB" id="A0A9D4D643"/>
<gene>
    <name evidence="1" type="ORF">DPMN_045229</name>
</gene>
<sequence length="194" mass="20662">MLENQCYYSCPKPRFQIRYCCNGYGLIIGYDTSYSSCSTCCSLCSRNPSGSLCSCNPCGRLYSCKLCGSPSIRNPSGSLCSCSLCSSLDSCNPRGSPCSRNPCGCHAVTTPVVVPAVATPVAAPAFEIPEVAASFVTGLATPSEFLKGPPTACGDASSPFNKYLVLPRTDQKKSKTHRTIMPKSKLISGDRYME</sequence>
<comment type="caution">
    <text evidence="1">The sequence shown here is derived from an EMBL/GenBank/DDBJ whole genome shotgun (WGS) entry which is preliminary data.</text>
</comment>
<protein>
    <submittedName>
        <fullName evidence="1">Uncharacterized protein</fullName>
    </submittedName>
</protein>
<accession>A0A9D4D643</accession>
<name>A0A9D4D643_DREPO</name>
<reference evidence="1" key="1">
    <citation type="journal article" date="2019" name="bioRxiv">
        <title>The Genome of the Zebra Mussel, Dreissena polymorpha: A Resource for Invasive Species Research.</title>
        <authorList>
            <person name="McCartney M.A."/>
            <person name="Auch B."/>
            <person name="Kono T."/>
            <person name="Mallez S."/>
            <person name="Zhang Y."/>
            <person name="Obille A."/>
            <person name="Becker A."/>
            <person name="Abrahante J.E."/>
            <person name="Garbe J."/>
            <person name="Badalamenti J.P."/>
            <person name="Herman A."/>
            <person name="Mangelson H."/>
            <person name="Liachko I."/>
            <person name="Sullivan S."/>
            <person name="Sone E.D."/>
            <person name="Koren S."/>
            <person name="Silverstein K.A.T."/>
            <person name="Beckman K.B."/>
            <person name="Gohl D.M."/>
        </authorList>
    </citation>
    <scope>NUCLEOTIDE SEQUENCE</scope>
    <source>
        <strain evidence="1">Duluth1</strain>
        <tissue evidence="1">Whole animal</tissue>
    </source>
</reference>
<evidence type="ECO:0000313" key="2">
    <source>
        <dbReference type="Proteomes" id="UP000828390"/>
    </source>
</evidence>
<evidence type="ECO:0000313" key="1">
    <source>
        <dbReference type="EMBL" id="KAH3738591.1"/>
    </source>
</evidence>